<proteinExistence type="predicted"/>
<dbReference type="RefSeq" id="WP_133232843.1">
    <property type="nucleotide sequence ID" value="NZ_SMRT01000013.1"/>
</dbReference>
<keyword evidence="1" id="KW-1133">Transmembrane helix</keyword>
<keyword evidence="1" id="KW-0812">Transmembrane</keyword>
<keyword evidence="3" id="KW-1185">Reference proteome</keyword>
<evidence type="ECO:0000313" key="3">
    <source>
        <dbReference type="Proteomes" id="UP000295636"/>
    </source>
</evidence>
<feature type="transmembrane region" description="Helical" evidence="1">
    <location>
        <begin position="12"/>
        <end position="37"/>
    </location>
</feature>
<sequence length="244" mass="27563">MRHFNFSIFKVLRLLAIFVFDAAVVLAFFKLFSVLLLAAPVKFAFMTIILLTGLLFFNVSVLSPRLLLGRSGIAYPIAVVILSLVYIAVSNFISVVFLTGSTIWYLCWELLIFAGTAGTLSVFGFFASREDNDADRLENTEKTTISMQLMLIEQSLISKQNDETLAPIIQSFKALKERIQASTPFGRITGNSAVYELENTIRDNLEFLQLHVRSNTIDKNLKDIQNLIEETRRLIISREALNVR</sequence>
<comment type="caution">
    <text evidence="2">The sequence shown here is derived from an EMBL/GenBank/DDBJ whole genome shotgun (WGS) entry which is preliminary data.</text>
</comment>
<feature type="transmembrane region" description="Helical" evidence="1">
    <location>
        <begin position="103"/>
        <end position="127"/>
    </location>
</feature>
<dbReference type="OrthoDB" id="2083561at2"/>
<name>A0A4R5KGE1_9BACL</name>
<gene>
    <name evidence="2" type="ORF">E1757_23875</name>
</gene>
<accession>A0A4R5KGE1</accession>
<dbReference type="AlphaFoldDB" id="A0A4R5KGE1"/>
<feature type="transmembrane region" description="Helical" evidence="1">
    <location>
        <begin position="73"/>
        <end position="97"/>
    </location>
</feature>
<evidence type="ECO:0000313" key="2">
    <source>
        <dbReference type="EMBL" id="TDF94451.1"/>
    </source>
</evidence>
<organism evidence="2 3">
    <name type="scientific">Paenibacillus piri</name>
    <dbReference type="NCBI Taxonomy" id="2547395"/>
    <lineage>
        <taxon>Bacteria</taxon>
        <taxon>Bacillati</taxon>
        <taxon>Bacillota</taxon>
        <taxon>Bacilli</taxon>
        <taxon>Bacillales</taxon>
        <taxon>Paenibacillaceae</taxon>
        <taxon>Paenibacillus</taxon>
    </lineage>
</organism>
<protein>
    <submittedName>
        <fullName evidence="2">Uncharacterized protein</fullName>
    </submittedName>
</protein>
<evidence type="ECO:0000256" key="1">
    <source>
        <dbReference type="SAM" id="Phobius"/>
    </source>
</evidence>
<dbReference type="Proteomes" id="UP000295636">
    <property type="component" value="Unassembled WGS sequence"/>
</dbReference>
<reference evidence="2 3" key="1">
    <citation type="submission" date="2019-03" db="EMBL/GenBank/DDBJ databases">
        <title>This is whole genome sequence of Paenibacillus sp MS74 strain.</title>
        <authorList>
            <person name="Trinh H.N."/>
        </authorList>
    </citation>
    <scope>NUCLEOTIDE SEQUENCE [LARGE SCALE GENOMIC DNA]</scope>
    <source>
        <strain evidence="2 3">MS74</strain>
    </source>
</reference>
<feature type="transmembrane region" description="Helical" evidence="1">
    <location>
        <begin position="43"/>
        <end position="61"/>
    </location>
</feature>
<keyword evidence="1" id="KW-0472">Membrane</keyword>
<dbReference type="EMBL" id="SMRT01000013">
    <property type="protein sequence ID" value="TDF94451.1"/>
    <property type="molecule type" value="Genomic_DNA"/>
</dbReference>